<sequence length="990" mass="106363">MVAPSLKLFGAAAFAVSGGSEQPMPPERPWQLLVHLALCRDWVAREAAAALLWPERPTGAARTNLRYVLLQARRLIGAETLQASPDALRWQPDTDVAAFERALAREDWAAAVDCRRGPLLEGFEAGAPAPFADWLRFERARLDTRWRDALERRVDELADHPAAAAALAAQALAVDPLDEAALCHRLRALARSDRITLAQRDYQAYVRRLADELGVEPSAALRAAARALQRPAPGRAAHVRAASAPAAASALAAAAPLVGRRVELQRIRSALAGGDCRLLTLSGPGGVGKSALARAVLREPAPLRAEALYWIDLDDLADIQRVTLRCLEAIGVAADGALPLPQQLAAQVGDRALLFVLDNAEHLDGLADWVQQLLDACPRCRLLVTSRSRLELRGEWLLPLQGLPAPDDEETETDALLASDALQLFVQRAQRVQPDFEPAGCAADIAALVRRLGGLPLAIELAAPWVRVMPVAEITREIGASIGWLDGARRGREQNLHDSFEHSWRLLAEREQQALAALALCPGGFTRETARAVADAPLALLAALVDKSLLRADEHGRFGFHPLLRELALEKLGAGPPRAAAEQRFAEHHLRVLARYQSFHAIDQREALRVIGVEFSNLLAAWQWAVERRRADWLQRCASALESYLDARGEQQRGAELFAQAADALDPQRPDHQGACAYVQLARAAFAFRRGEFGVADGASRAALAAARQAGDGFAIQTARNTLGLVLLRSGHADEAAACLREVLRRARARGDDAAGALYAINLARAELDLGRQAAGRRLLEEALVASRKLDIVVGQQAALNELCREHIADGDGAAALPLAQEGLALCQRTGVLRNVAYFQQGLAEARLLLGEPEQAEHHAHAALQAIGPGGDRILEPTCRLTLATIARGRGDSAAALAALQRAAETAVHSPRAQAHAVAEYARWCEGRGRQGDALRLRLAVLAAAATPRPLRRSVQREIDAAARAGAAPAATPAPGLDQALAQLLLEPAV</sequence>
<dbReference type="Gene3D" id="3.40.50.300">
    <property type="entry name" value="P-loop containing nucleotide triphosphate hydrolases"/>
    <property type="match status" value="1"/>
</dbReference>
<dbReference type="SUPFAM" id="SSF52540">
    <property type="entry name" value="P-loop containing nucleoside triphosphate hydrolases"/>
    <property type="match status" value="1"/>
</dbReference>
<dbReference type="InterPro" id="IPR027417">
    <property type="entry name" value="P-loop_NTPase"/>
</dbReference>
<dbReference type="Gene3D" id="1.25.40.10">
    <property type="entry name" value="Tetratricopeptide repeat domain"/>
    <property type="match status" value="2"/>
</dbReference>
<dbReference type="EMBL" id="JABRWJ010000003">
    <property type="protein sequence ID" value="NRF67234.1"/>
    <property type="molecule type" value="Genomic_DNA"/>
</dbReference>
<dbReference type="InterPro" id="IPR011990">
    <property type="entry name" value="TPR-like_helical_dom_sf"/>
</dbReference>
<dbReference type="PANTHER" id="PTHR47691:SF3">
    <property type="entry name" value="HTH-TYPE TRANSCRIPTIONAL REGULATOR RV0890C-RELATED"/>
    <property type="match status" value="1"/>
</dbReference>
<name>A0ABX2EF41_9BURK</name>
<evidence type="ECO:0000313" key="2">
    <source>
        <dbReference type="EMBL" id="NRF67234.1"/>
    </source>
</evidence>
<dbReference type="PRINTS" id="PR00364">
    <property type="entry name" value="DISEASERSIST"/>
</dbReference>
<protein>
    <recommendedName>
        <fullName evidence="1">Bacterial transcriptional activator domain-containing protein</fullName>
    </recommendedName>
</protein>
<comment type="caution">
    <text evidence="2">The sequence shown here is derived from an EMBL/GenBank/DDBJ whole genome shotgun (WGS) entry which is preliminary data.</text>
</comment>
<accession>A0ABX2EF41</accession>
<reference evidence="2 3" key="1">
    <citation type="submission" date="2020-05" db="EMBL/GenBank/DDBJ databases">
        <title>Aquincola sp. isolate from soil.</title>
        <authorList>
            <person name="Han J."/>
            <person name="Kim D.-U."/>
        </authorList>
    </citation>
    <scope>NUCLEOTIDE SEQUENCE [LARGE SCALE GENOMIC DNA]</scope>
    <source>
        <strain evidence="2 3">S2</strain>
    </source>
</reference>
<gene>
    <name evidence="2" type="ORF">HLB44_09585</name>
</gene>
<proteinExistence type="predicted"/>
<organism evidence="2 3">
    <name type="scientific">Pseudaquabacterium terrae</name>
    <dbReference type="NCBI Taxonomy" id="2732868"/>
    <lineage>
        <taxon>Bacteria</taxon>
        <taxon>Pseudomonadati</taxon>
        <taxon>Pseudomonadota</taxon>
        <taxon>Betaproteobacteria</taxon>
        <taxon>Burkholderiales</taxon>
        <taxon>Sphaerotilaceae</taxon>
        <taxon>Pseudaquabacterium</taxon>
    </lineage>
</organism>
<dbReference type="Gene3D" id="1.10.10.10">
    <property type="entry name" value="Winged helix-like DNA-binding domain superfamily/Winged helix DNA-binding domain"/>
    <property type="match status" value="1"/>
</dbReference>
<evidence type="ECO:0000313" key="3">
    <source>
        <dbReference type="Proteomes" id="UP000737171"/>
    </source>
</evidence>
<feature type="domain" description="Bacterial transcriptional activator" evidence="1">
    <location>
        <begin position="94"/>
        <end position="229"/>
    </location>
</feature>
<dbReference type="InterPro" id="IPR036388">
    <property type="entry name" value="WH-like_DNA-bd_sf"/>
</dbReference>
<dbReference type="InterPro" id="IPR005158">
    <property type="entry name" value="BTAD"/>
</dbReference>
<dbReference type="PANTHER" id="PTHR47691">
    <property type="entry name" value="REGULATOR-RELATED"/>
    <property type="match status" value="1"/>
</dbReference>
<dbReference type="SUPFAM" id="SSF48452">
    <property type="entry name" value="TPR-like"/>
    <property type="match status" value="3"/>
</dbReference>
<dbReference type="Pfam" id="PF03704">
    <property type="entry name" value="BTAD"/>
    <property type="match status" value="1"/>
</dbReference>
<dbReference type="RefSeq" id="WP_173122363.1">
    <property type="nucleotide sequence ID" value="NZ_JABRWJ010000003.1"/>
</dbReference>
<dbReference type="SMART" id="SM01043">
    <property type="entry name" value="BTAD"/>
    <property type="match status" value="1"/>
</dbReference>
<dbReference type="Proteomes" id="UP000737171">
    <property type="component" value="Unassembled WGS sequence"/>
</dbReference>
<evidence type="ECO:0000259" key="1">
    <source>
        <dbReference type="SMART" id="SM01043"/>
    </source>
</evidence>
<keyword evidence="3" id="KW-1185">Reference proteome</keyword>